<dbReference type="InterPro" id="IPR045063">
    <property type="entry name" value="Dynamin_N"/>
</dbReference>
<dbReference type="PANTHER" id="PTHR11566">
    <property type="entry name" value="DYNAMIN"/>
    <property type="match status" value="1"/>
</dbReference>
<dbReference type="AlphaFoldDB" id="A0AAD4M559"/>
<dbReference type="InterPro" id="IPR020850">
    <property type="entry name" value="GED_dom"/>
</dbReference>
<dbReference type="GO" id="GO:0005525">
    <property type="term" value="F:GTP binding"/>
    <property type="evidence" value="ECO:0007669"/>
    <property type="project" value="InterPro"/>
</dbReference>
<dbReference type="InterPro" id="IPR022812">
    <property type="entry name" value="Dynamin"/>
</dbReference>
<comment type="caution">
    <text evidence="5">The sequence shown here is derived from an EMBL/GenBank/DDBJ whole genome shotgun (WGS) entry which is preliminary data.</text>
</comment>
<keyword evidence="5" id="KW-0378">Hydrolase</keyword>
<dbReference type="PROSITE" id="PS51718">
    <property type="entry name" value="G_DYNAMIN_2"/>
    <property type="match status" value="1"/>
</dbReference>
<evidence type="ECO:0000256" key="2">
    <source>
        <dbReference type="ARBA" id="ARBA00023134"/>
    </source>
</evidence>
<dbReference type="Proteomes" id="UP001203297">
    <property type="component" value="Unassembled WGS sequence"/>
</dbReference>
<feature type="domain" description="GED" evidence="3">
    <location>
        <begin position="654"/>
        <end position="748"/>
    </location>
</feature>
<gene>
    <name evidence="5" type="ORF">B0F90DRAFT_1713842</name>
</gene>
<dbReference type="InterPro" id="IPR001401">
    <property type="entry name" value="Dynamin_GTPase"/>
</dbReference>
<reference evidence="5" key="1">
    <citation type="journal article" date="2022" name="New Phytol.">
        <title>Evolutionary transition to the ectomycorrhizal habit in the genomes of a hyperdiverse lineage of mushroom-forming fungi.</title>
        <authorList>
            <person name="Looney B."/>
            <person name="Miyauchi S."/>
            <person name="Morin E."/>
            <person name="Drula E."/>
            <person name="Courty P.E."/>
            <person name="Kohler A."/>
            <person name="Kuo A."/>
            <person name="LaButti K."/>
            <person name="Pangilinan J."/>
            <person name="Lipzen A."/>
            <person name="Riley R."/>
            <person name="Andreopoulos W."/>
            <person name="He G."/>
            <person name="Johnson J."/>
            <person name="Nolan M."/>
            <person name="Tritt A."/>
            <person name="Barry K.W."/>
            <person name="Grigoriev I.V."/>
            <person name="Nagy L.G."/>
            <person name="Hibbett D."/>
            <person name="Henrissat B."/>
            <person name="Matheny P.B."/>
            <person name="Labbe J."/>
            <person name="Martin F.M."/>
        </authorList>
    </citation>
    <scope>NUCLEOTIDE SEQUENCE</scope>
    <source>
        <strain evidence="5">BPL690</strain>
    </source>
</reference>
<dbReference type="GO" id="GO:0008017">
    <property type="term" value="F:microtubule binding"/>
    <property type="evidence" value="ECO:0007669"/>
    <property type="project" value="TreeGrafter"/>
</dbReference>
<name>A0AAD4M559_9AGAM</name>
<organism evidence="5 6">
    <name type="scientific">Multifurca ochricompacta</name>
    <dbReference type="NCBI Taxonomy" id="376703"/>
    <lineage>
        <taxon>Eukaryota</taxon>
        <taxon>Fungi</taxon>
        <taxon>Dikarya</taxon>
        <taxon>Basidiomycota</taxon>
        <taxon>Agaricomycotina</taxon>
        <taxon>Agaricomycetes</taxon>
        <taxon>Russulales</taxon>
        <taxon>Russulaceae</taxon>
        <taxon>Multifurca</taxon>
    </lineage>
</organism>
<protein>
    <submittedName>
        <fullName evidence="5">P-loop containing nucleoside triphosphate hydrolase protein</fullName>
    </submittedName>
</protein>
<dbReference type="PRINTS" id="PR00195">
    <property type="entry name" value="DYNAMIN"/>
</dbReference>
<dbReference type="GO" id="GO:0005874">
    <property type="term" value="C:microtubule"/>
    <property type="evidence" value="ECO:0007669"/>
    <property type="project" value="TreeGrafter"/>
</dbReference>
<dbReference type="CDD" id="cd08771">
    <property type="entry name" value="DLP_1"/>
    <property type="match status" value="1"/>
</dbReference>
<dbReference type="InterPro" id="IPR030381">
    <property type="entry name" value="G_DYNAMIN_dom"/>
</dbReference>
<dbReference type="GO" id="GO:0003924">
    <property type="term" value="F:GTPase activity"/>
    <property type="evidence" value="ECO:0007669"/>
    <property type="project" value="InterPro"/>
</dbReference>
<dbReference type="Pfam" id="PF00350">
    <property type="entry name" value="Dynamin_N"/>
    <property type="match status" value="1"/>
</dbReference>
<keyword evidence="1" id="KW-0547">Nucleotide-binding</keyword>
<dbReference type="EMBL" id="WTXG01000011">
    <property type="protein sequence ID" value="KAI0302309.1"/>
    <property type="molecule type" value="Genomic_DNA"/>
</dbReference>
<dbReference type="InterPro" id="IPR000375">
    <property type="entry name" value="Dynamin_stalk"/>
</dbReference>
<evidence type="ECO:0000313" key="6">
    <source>
        <dbReference type="Proteomes" id="UP001203297"/>
    </source>
</evidence>
<dbReference type="SUPFAM" id="SSF52540">
    <property type="entry name" value="P-loop containing nucleoside triphosphate hydrolases"/>
    <property type="match status" value="1"/>
</dbReference>
<dbReference type="Pfam" id="PF01031">
    <property type="entry name" value="Dynamin_M"/>
    <property type="match status" value="1"/>
</dbReference>
<dbReference type="GO" id="GO:0005737">
    <property type="term" value="C:cytoplasm"/>
    <property type="evidence" value="ECO:0007669"/>
    <property type="project" value="TreeGrafter"/>
</dbReference>
<dbReference type="InterPro" id="IPR027417">
    <property type="entry name" value="P-loop_NTPase"/>
</dbReference>
<evidence type="ECO:0000259" key="3">
    <source>
        <dbReference type="PROSITE" id="PS51388"/>
    </source>
</evidence>
<accession>A0AAD4M559</accession>
<dbReference type="Gene3D" id="1.20.120.1240">
    <property type="entry name" value="Dynamin, middle domain"/>
    <property type="match status" value="1"/>
</dbReference>
<dbReference type="PANTHER" id="PTHR11566:SF21">
    <property type="entry name" value="DYNAMIN RELATED PROTEIN 1, ISOFORM A"/>
    <property type="match status" value="1"/>
</dbReference>
<keyword evidence="6" id="KW-1185">Reference proteome</keyword>
<evidence type="ECO:0000313" key="5">
    <source>
        <dbReference type="EMBL" id="KAI0302309.1"/>
    </source>
</evidence>
<dbReference type="PROSITE" id="PS51388">
    <property type="entry name" value="GED"/>
    <property type="match status" value="1"/>
</dbReference>
<evidence type="ECO:0000256" key="1">
    <source>
        <dbReference type="ARBA" id="ARBA00022741"/>
    </source>
</evidence>
<keyword evidence="2" id="KW-0342">GTP-binding</keyword>
<dbReference type="GO" id="GO:0016020">
    <property type="term" value="C:membrane"/>
    <property type="evidence" value="ECO:0007669"/>
    <property type="project" value="TreeGrafter"/>
</dbReference>
<feature type="domain" description="Dynamin-type G" evidence="4">
    <location>
        <begin position="48"/>
        <end position="345"/>
    </location>
</feature>
<dbReference type="SMART" id="SM00053">
    <property type="entry name" value="DYNc"/>
    <property type="match status" value="1"/>
</dbReference>
<proteinExistence type="predicted"/>
<evidence type="ECO:0000259" key="4">
    <source>
        <dbReference type="PROSITE" id="PS51718"/>
    </source>
</evidence>
<sequence length="748" mass="83918">MITLDHLEPSTTSTQVDPEVIVGSHDTQYARKQLRLVNNLRDIELDLDIDLPIIAVIGSQSSGKSSLIQGISGVPLLKAPGDACTRCPIECRLTRGNETWSCRVFLRRVTASGGSSPQGPSKEPFGDIIVDKDLLEDRILRAQLAILNPSTPSHSFLEDGADLTAPTELSFSPNIVCLEITGPEYSDISFVDLPGLIRNVGSRPGSGYISKDNCIILMTITCETDFANQGAYDLARTHDPHGTRTVGVLTKPDRSPETAHEKWARYICGDMEQLYHGWFCVKQPDTQSPHPRVTMVEAREQEDLWFKKTAVWRGVPARFQTRLGTKKLVQHLEDILSTLISDRILDVNAQLRDLLENTTKELERLGKPPSNDGVGEINSLIDQLVRDIEGGTERRSREDGNLLYLIEDDAVRFKNELRATCPEFRAWSKDCKEPPSAAPLPELLFEDGVPPAVPGTRKIIFLDDVLEKKTRSSVRGLPDSGQNNVAEEYLRSFTSYWDLPTHQFVKRATVSLRVFIQRTIDARCGHFSYGGCQRTSGMATDTIESHLDECISRTQAAMTLLLKLERSGHTRNDRYFRDYKDKFLSHLKTQRELAANNTVYRDLSRLSPQSEIKPHPSFTSAISSAKTTLGKVGFPVIDDLAFSKLLPPHPTDSALEDMARASAGFEVALHRFVDYAPLVVDIELVRGVCQGLATVLRQSFKFSEPNVAERCREFLQEPLEIRREREQLSQKLRRLELAVEELRDFWGP</sequence>
<dbReference type="Gene3D" id="3.40.50.300">
    <property type="entry name" value="P-loop containing nucleotide triphosphate hydrolases"/>
    <property type="match status" value="1"/>
</dbReference>